<evidence type="ECO:0000259" key="2">
    <source>
        <dbReference type="PROSITE" id="PS51387"/>
    </source>
</evidence>
<sequence length="448" mass="49922">MAMAKTQSWHNWSGSVASNIRQLVKPASIEELADLIGKYSREGHHVRVVGAGHSFTPLAKTNDILLSLDKLQGIESIDAEGGTATVLGGTRLKLLGNRLLAQGLAQENLGDIDVQSIAGAISTGTHGTGVHFGSLSTQVVGLTLITANGEILECSDEQHPEIFKAAQVALGALGVIAKVKLRVVPAKRLHFKSQREKLSDCLVQLEDYKNSNDHFEFYWFPHTEAVQTKFLNQTSAVLTGSNLWSRFNKVVLENGLYWLLSESCRLLPPLSKSISNVSALGVASVSEVDYSHRVYATPRMVRFQEMEYNIPVEHFTTVLAEIKESISTHHTQVHFPVECRFVHEDDIWLSPAYQRPSAYIAVHMYKGMAYREYFQQIETIFKRYQGRPHWGKMHTQDGTTLASLYPAGRTSNASGLNLIHRGCFSMTICNAYLRSIIALFRILFKVHL</sequence>
<dbReference type="PANTHER" id="PTHR43762">
    <property type="entry name" value="L-GULONOLACTONE OXIDASE"/>
    <property type="match status" value="1"/>
</dbReference>
<evidence type="ECO:0000313" key="4">
    <source>
        <dbReference type="Proteomes" id="UP000326912"/>
    </source>
</evidence>
<dbReference type="InterPro" id="IPR036318">
    <property type="entry name" value="FAD-bd_PCMH-like_sf"/>
</dbReference>
<dbReference type="PROSITE" id="PS51387">
    <property type="entry name" value="FAD_PCMH"/>
    <property type="match status" value="1"/>
</dbReference>
<dbReference type="InterPro" id="IPR007173">
    <property type="entry name" value="ALO_C"/>
</dbReference>
<dbReference type="InterPro" id="IPR016167">
    <property type="entry name" value="FAD-bd_PCMH_sub1"/>
</dbReference>
<dbReference type="GO" id="GO:0071949">
    <property type="term" value="F:FAD binding"/>
    <property type="evidence" value="ECO:0007669"/>
    <property type="project" value="InterPro"/>
</dbReference>
<dbReference type="SUPFAM" id="SSF56176">
    <property type="entry name" value="FAD-binding/transporter-associated domain-like"/>
    <property type="match status" value="1"/>
</dbReference>
<gene>
    <name evidence="3" type="ORF">KDW_47420</name>
</gene>
<dbReference type="Pfam" id="PF01565">
    <property type="entry name" value="FAD_binding_4"/>
    <property type="match status" value="1"/>
</dbReference>
<dbReference type="InterPro" id="IPR016166">
    <property type="entry name" value="FAD-bd_PCMH"/>
</dbReference>
<dbReference type="Proteomes" id="UP000326912">
    <property type="component" value="Unassembled WGS sequence"/>
</dbReference>
<dbReference type="InterPro" id="IPR010031">
    <property type="entry name" value="FAD_lactone_oxidase-like"/>
</dbReference>
<dbReference type="Gene3D" id="3.30.465.10">
    <property type="match status" value="1"/>
</dbReference>
<keyword evidence="4" id="KW-1185">Reference proteome</keyword>
<dbReference type="PIRSF" id="PIRSF000136">
    <property type="entry name" value="LGO_GLO"/>
    <property type="match status" value="1"/>
</dbReference>
<feature type="domain" description="FAD-binding PCMH-type" evidence="2">
    <location>
        <begin position="16"/>
        <end position="186"/>
    </location>
</feature>
<organism evidence="3 4">
    <name type="scientific">Dictyobacter vulcani</name>
    <dbReference type="NCBI Taxonomy" id="2607529"/>
    <lineage>
        <taxon>Bacteria</taxon>
        <taxon>Bacillati</taxon>
        <taxon>Chloroflexota</taxon>
        <taxon>Ktedonobacteria</taxon>
        <taxon>Ktedonobacterales</taxon>
        <taxon>Dictyobacteraceae</taxon>
        <taxon>Dictyobacter</taxon>
    </lineage>
</organism>
<proteinExistence type="predicted"/>
<dbReference type="AlphaFoldDB" id="A0A5J4KVN3"/>
<evidence type="ECO:0000256" key="1">
    <source>
        <dbReference type="ARBA" id="ARBA00023002"/>
    </source>
</evidence>
<dbReference type="EMBL" id="BKZW01000002">
    <property type="protein sequence ID" value="GER90580.1"/>
    <property type="molecule type" value="Genomic_DNA"/>
</dbReference>
<name>A0A5J4KVN3_9CHLR</name>
<dbReference type="Gene3D" id="3.30.70.2520">
    <property type="match status" value="1"/>
</dbReference>
<keyword evidence="1" id="KW-0560">Oxidoreductase</keyword>
<evidence type="ECO:0000313" key="3">
    <source>
        <dbReference type="EMBL" id="GER90580.1"/>
    </source>
</evidence>
<dbReference type="GO" id="GO:0016020">
    <property type="term" value="C:membrane"/>
    <property type="evidence" value="ECO:0007669"/>
    <property type="project" value="InterPro"/>
</dbReference>
<accession>A0A5J4KVN3</accession>
<dbReference type="NCBIfam" id="TIGR01679">
    <property type="entry name" value="bact_FAD_ox"/>
    <property type="match status" value="1"/>
</dbReference>
<comment type="caution">
    <text evidence="3">The sequence shown here is derived from an EMBL/GenBank/DDBJ whole genome shotgun (WGS) entry which is preliminary data.</text>
</comment>
<dbReference type="PANTHER" id="PTHR43762:SF1">
    <property type="entry name" value="D-ARABINONO-1,4-LACTONE OXIDASE"/>
    <property type="match status" value="1"/>
</dbReference>
<dbReference type="InterPro" id="IPR016169">
    <property type="entry name" value="FAD-bd_PCMH_sub2"/>
</dbReference>
<protein>
    <submittedName>
        <fullName evidence="3">FAD-binding oxidoreductase</fullName>
    </submittedName>
</protein>
<dbReference type="GO" id="GO:0003885">
    <property type="term" value="F:D-arabinono-1,4-lactone oxidase activity"/>
    <property type="evidence" value="ECO:0007669"/>
    <property type="project" value="InterPro"/>
</dbReference>
<reference evidence="3 4" key="1">
    <citation type="submission" date="2019-10" db="EMBL/GenBank/DDBJ databases">
        <title>Dictyobacter vulcani sp. nov., within the class Ktedonobacteria, isolated from soil of volcanic Mt. Zao.</title>
        <authorList>
            <person name="Zheng Y."/>
            <person name="Wang C.M."/>
            <person name="Sakai Y."/>
            <person name="Abe K."/>
            <person name="Yokota A."/>
            <person name="Yabe S."/>
        </authorList>
    </citation>
    <scope>NUCLEOTIDE SEQUENCE [LARGE SCALE GENOMIC DNA]</scope>
    <source>
        <strain evidence="3 4">W12</strain>
    </source>
</reference>
<dbReference type="InterPro" id="IPR006094">
    <property type="entry name" value="Oxid_FAD_bind_N"/>
</dbReference>
<dbReference type="Pfam" id="PF04030">
    <property type="entry name" value="ALO"/>
    <property type="match status" value="1"/>
</dbReference>
<dbReference type="Gene3D" id="3.30.43.10">
    <property type="entry name" value="Uridine Diphospho-n-acetylenolpyruvylglucosamine Reductase, domain 2"/>
    <property type="match status" value="1"/>
</dbReference>